<keyword evidence="3" id="KW-1185">Reference proteome</keyword>
<name>A0A9N9D551_9GLOM</name>
<proteinExistence type="predicted"/>
<feature type="region of interest" description="Disordered" evidence="1">
    <location>
        <begin position="1"/>
        <end position="48"/>
    </location>
</feature>
<accession>A0A9N9D551</accession>
<dbReference type="EMBL" id="CAJVPL010002963">
    <property type="protein sequence ID" value="CAG8623321.1"/>
    <property type="molecule type" value="Genomic_DNA"/>
</dbReference>
<feature type="non-terminal residue" evidence="2">
    <location>
        <position position="423"/>
    </location>
</feature>
<gene>
    <name evidence="2" type="ORF">AGERDE_LOCUS10163</name>
</gene>
<evidence type="ECO:0000313" key="3">
    <source>
        <dbReference type="Proteomes" id="UP000789831"/>
    </source>
</evidence>
<organism evidence="2 3">
    <name type="scientific">Ambispora gerdemannii</name>
    <dbReference type="NCBI Taxonomy" id="144530"/>
    <lineage>
        <taxon>Eukaryota</taxon>
        <taxon>Fungi</taxon>
        <taxon>Fungi incertae sedis</taxon>
        <taxon>Mucoromycota</taxon>
        <taxon>Glomeromycotina</taxon>
        <taxon>Glomeromycetes</taxon>
        <taxon>Archaeosporales</taxon>
        <taxon>Ambisporaceae</taxon>
        <taxon>Ambispora</taxon>
    </lineage>
</organism>
<dbReference type="AlphaFoldDB" id="A0A9N9D551"/>
<evidence type="ECO:0000313" key="2">
    <source>
        <dbReference type="EMBL" id="CAG8623321.1"/>
    </source>
</evidence>
<feature type="compositionally biased region" description="Low complexity" evidence="1">
    <location>
        <begin position="24"/>
        <end position="33"/>
    </location>
</feature>
<reference evidence="2" key="1">
    <citation type="submission" date="2021-06" db="EMBL/GenBank/DDBJ databases">
        <authorList>
            <person name="Kallberg Y."/>
            <person name="Tangrot J."/>
            <person name="Rosling A."/>
        </authorList>
    </citation>
    <scope>NUCLEOTIDE SEQUENCE</scope>
    <source>
        <strain evidence="2">MT106</strain>
    </source>
</reference>
<dbReference type="Proteomes" id="UP000789831">
    <property type="component" value="Unassembled WGS sequence"/>
</dbReference>
<protein>
    <submittedName>
        <fullName evidence="2">3101_t:CDS:1</fullName>
    </submittedName>
</protein>
<dbReference type="OrthoDB" id="376826at2759"/>
<comment type="caution">
    <text evidence="2">The sequence shown here is derived from an EMBL/GenBank/DDBJ whole genome shotgun (WGS) entry which is preliminary data.</text>
</comment>
<sequence length="423" mass="47371">MSHLSNGTTHQSTTSDTDDHSDSENPSNSSLSSFEEETNDSSKTNGTEHVEPVYIESKETYQDSNQAPSSSVTALLQIPLFFDSLNYVKDSKYGGMAVNYAGVPIINTVSKITSPFQSQINQIDGLAATSIKSIGEKVPVILTPTNDIIEKVKTPAIQTIDNGKQYISNVASNVSEGIDQRLAQPAKSLAQSVQAQITPIAINVDNSFEPLVTKYTSIVDRYLPEDELSEKEEEKSEDSVQLSQTHRAFNTTAKAHRRFSRNFKRTLVNTQSYTSEQLNQYTIVVKATETINQLNTKLHEVFILTRDAYQNPDFATTVHGRLHDIAGWFVGELDREKDLPKALKERANEFAQSLITTRDSIANYIKENATHVPEEITKRVHPLFEFFNQRFPGIMEQINNNNTWFIGKARDFAEQTIPTVKAK</sequence>
<evidence type="ECO:0000256" key="1">
    <source>
        <dbReference type="SAM" id="MobiDB-lite"/>
    </source>
</evidence>